<evidence type="ECO:0000256" key="1">
    <source>
        <dbReference type="ARBA" id="ARBA00004123"/>
    </source>
</evidence>
<evidence type="ECO:0000256" key="6">
    <source>
        <dbReference type="ARBA" id="ARBA00023242"/>
    </source>
</evidence>
<dbReference type="STRING" id="763406.A0A1E3NLW7"/>
<accession>A0A1E3NLW7</accession>
<comment type="subcellular location">
    <subcellularLocation>
        <location evidence="2">Cytoplasm</location>
    </subcellularLocation>
    <subcellularLocation>
        <location evidence="1">Nucleus</location>
    </subcellularLocation>
</comment>
<dbReference type="GO" id="GO:0005829">
    <property type="term" value="C:cytosol"/>
    <property type="evidence" value="ECO:0007669"/>
    <property type="project" value="TreeGrafter"/>
</dbReference>
<dbReference type="OrthoDB" id="760868at2759"/>
<keyword evidence="6" id="KW-0539">Nucleus</keyword>
<keyword evidence="5" id="KW-0653">Protein transport</keyword>
<organism evidence="8 9">
    <name type="scientific">Pichia membranifaciens NRRL Y-2026</name>
    <dbReference type="NCBI Taxonomy" id="763406"/>
    <lineage>
        <taxon>Eukaryota</taxon>
        <taxon>Fungi</taxon>
        <taxon>Dikarya</taxon>
        <taxon>Ascomycota</taxon>
        <taxon>Saccharomycotina</taxon>
        <taxon>Pichiomycetes</taxon>
        <taxon>Pichiales</taxon>
        <taxon>Pichiaceae</taxon>
        <taxon>Pichia</taxon>
    </lineage>
</organism>
<evidence type="ECO:0000313" key="9">
    <source>
        <dbReference type="Proteomes" id="UP000094455"/>
    </source>
</evidence>
<reference evidence="8 9" key="1">
    <citation type="journal article" date="2016" name="Proc. Natl. Acad. Sci. U.S.A.">
        <title>Comparative genomics of biotechnologically important yeasts.</title>
        <authorList>
            <person name="Riley R."/>
            <person name="Haridas S."/>
            <person name="Wolfe K.H."/>
            <person name="Lopes M.R."/>
            <person name="Hittinger C.T."/>
            <person name="Goeker M."/>
            <person name="Salamov A.A."/>
            <person name="Wisecaver J.H."/>
            <person name="Long T.M."/>
            <person name="Calvey C.H."/>
            <person name="Aerts A.L."/>
            <person name="Barry K.W."/>
            <person name="Choi C."/>
            <person name="Clum A."/>
            <person name="Coughlan A.Y."/>
            <person name="Deshpande S."/>
            <person name="Douglass A.P."/>
            <person name="Hanson S.J."/>
            <person name="Klenk H.-P."/>
            <person name="LaButti K.M."/>
            <person name="Lapidus A."/>
            <person name="Lindquist E.A."/>
            <person name="Lipzen A.M."/>
            <person name="Meier-Kolthoff J.P."/>
            <person name="Ohm R.A."/>
            <person name="Otillar R.P."/>
            <person name="Pangilinan J.L."/>
            <person name="Peng Y."/>
            <person name="Rokas A."/>
            <person name="Rosa C.A."/>
            <person name="Scheuner C."/>
            <person name="Sibirny A.A."/>
            <person name="Slot J.C."/>
            <person name="Stielow J.B."/>
            <person name="Sun H."/>
            <person name="Kurtzman C.P."/>
            <person name="Blackwell M."/>
            <person name="Grigoriev I.V."/>
            <person name="Jeffries T.W."/>
        </authorList>
    </citation>
    <scope>NUCLEOTIDE SEQUENCE [LARGE SCALE GENOMIC DNA]</scope>
    <source>
        <strain evidence="8 9">NRRL Y-2026</strain>
    </source>
</reference>
<dbReference type="PROSITE" id="PS50166">
    <property type="entry name" value="IMPORTIN_B_NT"/>
    <property type="match status" value="1"/>
</dbReference>
<dbReference type="InterPro" id="IPR016024">
    <property type="entry name" value="ARM-type_fold"/>
</dbReference>
<evidence type="ECO:0000256" key="4">
    <source>
        <dbReference type="ARBA" id="ARBA00022490"/>
    </source>
</evidence>
<proteinExistence type="predicted"/>
<dbReference type="GeneID" id="30176328"/>
<dbReference type="GO" id="GO:0005635">
    <property type="term" value="C:nuclear envelope"/>
    <property type="evidence" value="ECO:0007669"/>
    <property type="project" value="TreeGrafter"/>
</dbReference>
<evidence type="ECO:0000313" key="8">
    <source>
        <dbReference type="EMBL" id="ODQ47135.1"/>
    </source>
</evidence>
<dbReference type="GO" id="GO:0006606">
    <property type="term" value="P:protein import into nucleus"/>
    <property type="evidence" value="ECO:0007669"/>
    <property type="project" value="TreeGrafter"/>
</dbReference>
<dbReference type="SUPFAM" id="SSF48371">
    <property type="entry name" value="ARM repeat"/>
    <property type="match status" value="1"/>
</dbReference>
<dbReference type="PANTHER" id="PTHR10997">
    <property type="entry name" value="IMPORTIN-7, 8, 11"/>
    <property type="match status" value="1"/>
</dbReference>
<dbReference type="PANTHER" id="PTHR10997:SF18">
    <property type="entry name" value="D-IMPORTIN 7_RANBP7"/>
    <property type="match status" value="1"/>
</dbReference>
<dbReference type="Pfam" id="PF08506">
    <property type="entry name" value="Cse1"/>
    <property type="match status" value="1"/>
</dbReference>
<keyword evidence="3" id="KW-0813">Transport</keyword>
<name>A0A1E3NLW7_9ASCO</name>
<dbReference type="Gene3D" id="1.25.10.10">
    <property type="entry name" value="Leucine-rich Repeat Variant"/>
    <property type="match status" value="1"/>
</dbReference>
<dbReference type="Proteomes" id="UP000094455">
    <property type="component" value="Unassembled WGS sequence"/>
</dbReference>
<sequence>MDRRTLLTHLSNTLSPDNRVRKASEQLLLGLHAEVVPQILSVLLSDDGSIPGQTKLVCLTLIKNRVAADWSHPATEEKTKTAVKNQIVEYIVQFQNPFSGANHPLIRMCVKIVDIILLYSDTTFQFDLLNLANDLVKKDHGSVDNFYIGVLFVRQVARRNRHLNTYELLDNISSNFCPVYLDFLQTYSKDLQGGVADANKKVLTHEILKTLNYVCNTRIPAYFQDVPSNALQALCSSLCELFCLLLSKNIDPSNVKWIVRFLIKIQAKAASATASAYPTDFLNLLQGSLVQSNASTIVDEISKSYELLSNLTNFADDGTKERTLYYFLIYLTRCIFALTYHSIEPHINMIISNIIVPTLSMNSEETELFEDDPTEFINTNLSSNFSYLGSSNTPFIDISNSDIKSASSALIVRLVGSKPELASPLISLAGQILSSGDKASLPCALNILKLVQSHIDEDTMNTAVSRLIGISKNLSNEDMWLCCLIYDFFSDLTTKTVDPIQSHLPVSLELSQPLPLLISSLKLMILKSDPRNMNLVQIMQLLLTVSENQTLEIINDMIDFLVEKYPQLLLPYSSELISSMCTSFLRVSEDEAYDTNNDNSNDATKETKLLGLLDNILTVVISIPDKQVILDLNNQLGCVISLVLDNAQLDLVESVMELVQEIDTKCKQVLNLDAVINSFKNYGYDYFDYYLGFFQSVYCYGDLKERSTVTELLGWIVSEHPSGFDPDDTEFVEFLTCLVSEMVVSCNANEDDGELSDKVFRTVLEMTFNSYEEKDEFWGNRYIFRCIIGGFLKKPMIVMNMFGDILDQVLVKFKNLIENGTWCTVYDLKLGMLGLLEIVKGCADNERIRNMAIEVISLLCDRYNGAVEHREKLLKITAGEENGSGEEQDEEYDLLSDQGFDELNKVSVLDDIDVVREIKTYLNVSN</sequence>
<dbReference type="AlphaFoldDB" id="A0A1E3NLW7"/>
<dbReference type="RefSeq" id="XP_019018248.1">
    <property type="nucleotide sequence ID" value="XM_019159641.1"/>
</dbReference>
<feature type="domain" description="Importin N-terminal" evidence="7">
    <location>
        <begin position="39"/>
        <end position="93"/>
    </location>
</feature>
<evidence type="ECO:0000256" key="2">
    <source>
        <dbReference type="ARBA" id="ARBA00004496"/>
    </source>
</evidence>
<dbReference type="InterPro" id="IPR013713">
    <property type="entry name" value="XPO2_central"/>
</dbReference>
<dbReference type="EMBL" id="KV454002">
    <property type="protein sequence ID" value="ODQ47135.1"/>
    <property type="molecule type" value="Genomic_DNA"/>
</dbReference>
<dbReference type="InterPro" id="IPR001494">
    <property type="entry name" value="Importin-beta_N"/>
</dbReference>
<protein>
    <recommendedName>
        <fullName evidence="7">Importin N-terminal domain-containing protein</fullName>
    </recommendedName>
</protein>
<keyword evidence="9" id="KW-1185">Reference proteome</keyword>
<keyword evidence="4" id="KW-0963">Cytoplasm</keyword>
<gene>
    <name evidence="8" type="ORF">PICMEDRAFT_10162</name>
</gene>
<evidence type="ECO:0000259" key="7">
    <source>
        <dbReference type="PROSITE" id="PS50166"/>
    </source>
</evidence>
<dbReference type="InterPro" id="IPR011989">
    <property type="entry name" value="ARM-like"/>
</dbReference>
<evidence type="ECO:0000256" key="5">
    <source>
        <dbReference type="ARBA" id="ARBA00022927"/>
    </source>
</evidence>
<evidence type="ECO:0000256" key="3">
    <source>
        <dbReference type="ARBA" id="ARBA00022448"/>
    </source>
</evidence>
<dbReference type="GO" id="GO:0031267">
    <property type="term" value="F:small GTPase binding"/>
    <property type="evidence" value="ECO:0007669"/>
    <property type="project" value="InterPro"/>
</dbReference>